<protein>
    <submittedName>
        <fullName evidence="1">DUF1878 family protein</fullName>
    </submittedName>
</protein>
<dbReference type="InterPro" id="IPR015058">
    <property type="entry name" value="DUF1878"/>
</dbReference>
<sequence>MESLESRLARLEFYIQLLLESTALNSQPFYELVVKKELTKQEFDDIFEICEELSKKYDKQKAEGLLDYTPLLIQFVGMLTPKIAPDEAVDALSKQGLYKGLMREFSEIIKRIRD</sequence>
<reference evidence="2" key="1">
    <citation type="journal article" date="2019" name="Int. J. Syst. Evol. Microbiol.">
        <title>The Global Catalogue of Microorganisms (GCM) 10K type strain sequencing project: providing services to taxonomists for standard genome sequencing and annotation.</title>
        <authorList>
            <consortium name="The Broad Institute Genomics Platform"/>
            <consortium name="The Broad Institute Genome Sequencing Center for Infectious Disease"/>
            <person name="Wu L."/>
            <person name="Ma J."/>
        </authorList>
    </citation>
    <scope>NUCLEOTIDE SEQUENCE [LARGE SCALE GENOMIC DNA]</scope>
    <source>
        <strain evidence="2">CCUG 61889</strain>
    </source>
</reference>
<name>A0ABV8B0K0_9BACI</name>
<accession>A0ABV8B0K0</accession>
<dbReference type="EMBL" id="JBHRZT010000043">
    <property type="protein sequence ID" value="MFC3883802.1"/>
    <property type="molecule type" value="Genomic_DNA"/>
</dbReference>
<keyword evidence="2" id="KW-1185">Reference proteome</keyword>
<dbReference type="InterPro" id="IPR035945">
    <property type="entry name" value="YhaI-like_sf"/>
</dbReference>
<evidence type="ECO:0000313" key="2">
    <source>
        <dbReference type="Proteomes" id="UP001595752"/>
    </source>
</evidence>
<gene>
    <name evidence="1" type="ORF">ACFOU2_09925</name>
</gene>
<dbReference type="RefSeq" id="WP_377914892.1">
    <property type="nucleotide sequence ID" value="NZ_JBHRZT010000043.1"/>
</dbReference>
<dbReference type="Gene3D" id="1.10.3750.10">
    <property type="entry name" value="YhaI-like"/>
    <property type="match status" value="1"/>
</dbReference>
<evidence type="ECO:0000313" key="1">
    <source>
        <dbReference type="EMBL" id="MFC3883802.1"/>
    </source>
</evidence>
<dbReference type="Pfam" id="PF08963">
    <property type="entry name" value="DUF1878"/>
    <property type="match status" value="1"/>
</dbReference>
<comment type="caution">
    <text evidence="1">The sequence shown here is derived from an EMBL/GenBank/DDBJ whole genome shotgun (WGS) entry which is preliminary data.</text>
</comment>
<organism evidence="1 2">
    <name type="scientific">Bacillus songklensis</name>
    <dbReference type="NCBI Taxonomy" id="1069116"/>
    <lineage>
        <taxon>Bacteria</taxon>
        <taxon>Bacillati</taxon>
        <taxon>Bacillota</taxon>
        <taxon>Bacilli</taxon>
        <taxon>Bacillales</taxon>
        <taxon>Bacillaceae</taxon>
        <taxon>Bacillus</taxon>
    </lineage>
</organism>
<proteinExistence type="predicted"/>
<dbReference type="Proteomes" id="UP001595752">
    <property type="component" value="Unassembled WGS sequence"/>
</dbReference>
<dbReference type="SUPFAM" id="SSF109915">
    <property type="entry name" value="Hypothetical protein YhaI"/>
    <property type="match status" value="1"/>
</dbReference>